<keyword evidence="2" id="KW-0645">Protease</keyword>
<evidence type="ECO:0000256" key="4">
    <source>
        <dbReference type="ARBA" id="ARBA00022737"/>
    </source>
</evidence>
<feature type="active site" description="Charge relay system" evidence="7">
    <location>
        <position position="237"/>
    </location>
</feature>
<dbReference type="PRINTS" id="PR00834">
    <property type="entry name" value="PROTEASES2C"/>
</dbReference>
<dbReference type="PROSITE" id="PS50106">
    <property type="entry name" value="PDZ"/>
    <property type="match status" value="2"/>
</dbReference>
<dbReference type="InterPro" id="IPR011782">
    <property type="entry name" value="Pept_S1C_Do"/>
</dbReference>
<dbReference type="InterPro" id="IPR001940">
    <property type="entry name" value="Peptidase_S1C"/>
</dbReference>
<dbReference type="SMART" id="SM00228">
    <property type="entry name" value="PDZ"/>
    <property type="match status" value="2"/>
</dbReference>
<dbReference type="Pfam" id="PF13365">
    <property type="entry name" value="Trypsin_2"/>
    <property type="match status" value="1"/>
</dbReference>
<evidence type="ECO:0000259" key="9">
    <source>
        <dbReference type="PROSITE" id="PS50106"/>
    </source>
</evidence>
<keyword evidence="3" id="KW-0732">Signal</keyword>
<dbReference type="PANTHER" id="PTHR22939:SF129">
    <property type="entry name" value="SERINE PROTEASE HTRA2, MITOCHONDRIAL"/>
    <property type="match status" value="1"/>
</dbReference>
<proteinExistence type="inferred from homology"/>
<dbReference type="InterPro" id="IPR036034">
    <property type="entry name" value="PDZ_sf"/>
</dbReference>
<protein>
    <submittedName>
        <fullName evidence="10">DegQ family serine endoprotease</fullName>
    </submittedName>
</protein>
<dbReference type="Proteomes" id="UP000567293">
    <property type="component" value="Unassembled WGS sequence"/>
</dbReference>
<dbReference type="Gene3D" id="2.40.10.120">
    <property type="match status" value="1"/>
</dbReference>
<evidence type="ECO:0000256" key="2">
    <source>
        <dbReference type="ARBA" id="ARBA00022670"/>
    </source>
</evidence>
<dbReference type="PANTHER" id="PTHR22939">
    <property type="entry name" value="SERINE PROTEASE FAMILY S1C HTRA-RELATED"/>
    <property type="match status" value="1"/>
</dbReference>
<feature type="binding site" evidence="8">
    <location>
        <position position="133"/>
    </location>
    <ligand>
        <name>substrate</name>
    </ligand>
</feature>
<feature type="domain" description="PDZ" evidence="9">
    <location>
        <begin position="282"/>
        <end position="373"/>
    </location>
</feature>
<dbReference type="SUPFAM" id="SSF50494">
    <property type="entry name" value="Trypsin-like serine proteases"/>
    <property type="match status" value="1"/>
</dbReference>
<dbReference type="InterPro" id="IPR009003">
    <property type="entry name" value="Peptidase_S1_PA"/>
</dbReference>
<evidence type="ECO:0000256" key="1">
    <source>
        <dbReference type="ARBA" id="ARBA00010541"/>
    </source>
</evidence>
<dbReference type="AlphaFoldDB" id="A0A7V8NWG4"/>
<dbReference type="SUPFAM" id="SSF50156">
    <property type="entry name" value="PDZ domain-like"/>
    <property type="match status" value="2"/>
</dbReference>
<organism evidence="10 11">
    <name type="scientific">Candidatus Acidiferrum panamense</name>
    <dbReference type="NCBI Taxonomy" id="2741543"/>
    <lineage>
        <taxon>Bacteria</taxon>
        <taxon>Pseudomonadati</taxon>
        <taxon>Acidobacteriota</taxon>
        <taxon>Terriglobia</taxon>
        <taxon>Candidatus Acidiferrales</taxon>
        <taxon>Candidatus Acidiferrum</taxon>
    </lineage>
</organism>
<dbReference type="GO" id="GO:0004252">
    <property type="term" value="F:serine-type endopeptidase activity"/>
    <property type="evidence" value="ECO:0007669"/>
    <property type="project" value="InterPro"/>
</dbReference>
<feature type="domain" description="PDZ" evidence="9">
    <location>
        <begin position="389"/>
        <end position="462"/>
    </location>
</feature>
<keyword evidence="4" id="KW-0677">Repeat</keyword>
<sequence length="490" mass="51367">MNRTKSWIPSRSALVGLAFFVGTVGLGVAHEKMSVHNPPASLKLADANEGPSRNSYAPVLKSVLPAVVNISSSKVVRAPSESPEGMMPFFRQFFGGEDGDGSSVLPQPRDHREKSLGSGVVVSPEGYILTNNHVVDGATDVRVTLSDKREFQGRVVGTDPKTDIAVLQVAASNLSPITIGDSSKAEVGDTVLAIGDPFGVGETVTKGIVSATGRGNLGIEDYEDFIQTDAPINPGNSGGALINDRGELVGINTAILTHGSGGNQGIGFAVPSNLARTVLEEILKSGKVTRGYLGIYPQDVTPAIAKAFGEKDPGGVLVGDVSPNSPAEAAGLRRGDIILEVNGKPMTGSNQLRMTISMMQPGSAAKLKVVHDGSQRELTIKLHELPTEQAEMNNETGDQPQASAGIEVANLTPEIAQHLHLAPTTTGVVVKHVDPSSPLAESGLREGDVIQEVNHQPVKNVSDFHNAMHKDATNPLLLVNRGGRTLFVTA</sequence>
<evidence type="ECO:0000256" key="6">
    <source>
        <dbReference type="ARBA" id="ARBA00022825"/>
    </source>
</evidence>
<evidence type="ECO:0000313" key="10">
    <source>
        <dbReference type="EMBL" id="MBA0088722.1"/>
    </source>
</evidence>
<reference evidence="10" key="1">
    <citation type="submission" date="2020-06" db="EMBL/GenBank/DDBJ databases">
        <title>Legume-microbial interactions unlock mineral nutrients during tropical forest succession.</title>
        <authorList>
            <person name="Epihov D.Z."/>
        </authorList>
    </citation>
    <scope>NUCLEOTIDE SEQUENCE [LARGE SCALE GENOMIC DNA]</scope>
    <source>
        <strain evidence="10">Pan2503</strain>
    </source>
</reference>
<feature type="binding site" evidence="8">
    <location>
        <begin position="235"/>
        <end position="237"/>
    </location>
    <ligand>
        <name>substrate</name>
    </ligand>
</feature>
<keyword evidence="11" id="KW-1185">Reference proteome</keyword>
<dbReference type="EMBL" id="JACDQQ010002645">
    <property type="protein sequence ID" value="MBA0088722.1"/>
    <property type="molecule type" value="Genomic_DNA"/>
</dbReference>
<feature type="active site" description="Charge relay system" evidence="7">
    <location>
        <position position="133"/>
    </location>
</feature>
<accession>A0A7V8NWG4</accession>
<dbReference type="CDD" id="cd10839">
    <property type="entry name" value="cpPDZ1_DegP-like"/>
    <property type="match status" value="1"/>
</dbReference>
<feature type="active site" description="Charge relay system" evidence="7">
    <location>
        <position position="163"/>
    </location>
</feature>
<evidence type="ECO:0000256" key="5">
    <source>
        <dbReference type="ARBA" id="ARBA00022801"/>
    </source>
</evidence>
<keyword evidence="6" id="KW-0720">Serine protease</keyword>
<evidence type="ECO:0000313" key="11">
    <source>
        <dbReference type="Proteomes" id="UP000567293"/>
    </source>
</evidence>
<dbReference type="InterPro" id="IPR001478">
    <property type="entry name" value="PDZ"/>
</dbReference>
<dbReference type="Gene3D" id="2.30.42.10">
    <property type="match status" value="2"/>
</dbReference>
<name>A0A7V8NWG4_9BACT</name>
<dbReference type="NCBIfam" id="TIGR02037">
    <property type="entry name" value="degP_htrA_DO"/>
    <property type="match status" value="1"/>
</dbReference>
<evidence type="ECO:0000256" key="7">
    <source>
        <dbReference type="PIRSR" id="PIRSR611782-1"/>
    </source>
</evidence>
<feature type="binding site" evidence="8">
    <location>
        <position position="163"/>
    </location>
    <ligand>
        <name>substrate</name>
    </ligand>
</feature>
<comment type="similarity">
    <text evidence="1">Belongs to the peptidase S1C family.</text>
</comment>
<comment type="caution">
    <text evidence="10">The sequence shown here is derived from an EMBL/GenBank/DDBJ whole genome shotgun (WGS) entry which is preliminary data.</text>
</comment>
<dbReference type="Pfam" id="PF13180">
    <property type="entry name" value="PDZ_2"/>
    <property type="match status" value="2"/>
</dbReference>
<gene>
    <name evidence="10" type="ORF">HRJ53_27345</name>
</gene>
<keyword evidence="5" id="KW-0378">Hydrolase</keyword>
<dbReference type="GO" id="GO:0006508">
    <property type="term" value="P:proteolysis"/>
    <property type="evidence" value="ECO:0007669"/>
    <property type="project" value="UniProtKB-KW"/>
</dbReference>
<evidence type="ECO:0000256" key="3">
    <source>
        <dbReference type="ARBA" id="ARBA00022729"/>
    </source>
</evidence>
<evidence type="ECO:0000256" key="8">
    <source>
        <dbReference type="PIRSR" id="PIRSR611782-2"/>
    </source>
</evidence>